<proteinExistence type="predicted"/>
<gene>
    <name evidence="1" type="ORF">AB5J51_39050</name>
</gene>
<reference evidence="1" key="1">
    <citation type="submission" date="2024-08" db="EMBL/GenBank/DDBJ databases">
        <authorList>
            <person name="Yu S.T."/>
        </authorList>
    </citation>
    <scope>NUCLEOTIDE SEQUENCE</scope>
    <source>
        <strain evidence="1">R33</strain>
    </source>
</reference>
<protein>
    <submittedName>
        <fullName evidence="1">Uncharacterized protein</fullName>
    </submittedName>
</protein>
<dbReference type="RefSeq" id="WP_369779986.1">
    <property type="nucleotide sequence ID" value="NZ_CP165727.1"/>
</dbReference>
<sequence length="90" mass="9797">MDYRKLDASLAMAVDAQDRAPQDRDMLVLVRLTQPPSSAQLEQLSSRGVDSPAVPGRTVLTGMLSREDVETLCDQPWVLSLALSATRSPT</sequence>
<evidence type="ECO:0000313" key="1">
    <source>
        <dbReference type="EMBL" id="XDV68476.1"/>
    </source>
</evidence>
<accession>A0AB39YFI1</accession>
<organism evidence="1">
    <name type="scientific">Streptomyces sp. R33</name>
    <dbReference type="NCBI Taxonomy" id="3238629"/>
    <lineage>
        <taxon>Bacteria</taxon>
        <taxon>Bacillati</taxon>
        <taxon>Actinomycetota</taxon>
        <taxon>Actinomycetes</taxon>
        <taxon>Kitasatosporales</taxon>
        <taxon>Streptomycetaceae</taxon>
        <taxon>Streptomyces</taxon>
    </lineage>
</organism>
<dbReference type="EMBL" id="CP165727">
    <property type="protein sequence ID" value="XDV68476.1"/>
    <property type="molecule type" value="Genomic_DNA"/>
</dbReference>
<name>A0AB39YFI1_9ACTN</name>
<dbReference type="AlphaFoldDB" id="A0AB39YFI1"/>